<dbReference type="RefSeq" id="WP_143141239.1">
    <property type="nucleotide sequence ID" value="NZ_FOMX01000034.1"/>
</dbReference>
<accession>A0A1I2GT23</accession>
<evidence type="ECO:0000313" key="4">
    <source>
        <dbReference type="Proteomes" id="UP000199400"/>
    </source>
</evidence>
<dbReference type="STRING" id="54.SAMN02745121_07459"/>
<feature type="compositionally biased region" description="Basic and acidic residues" evidence="1">
    <location>
        <begin position="76"/>
        <end position="102"/>
    </location>
</feature>
<dbReference type="OrthoDB" id="5764172at2"/>
<sequence length="235" mass="24829">MSPALLRCVVLAFSCAACNATSDRRENGQDNTLLARGVDTRASTYKDPQPPRTSPRAPEAAGSAEDAEGASISAKTRNETISDLHVRVPVEWGRRPSSDPSERPSFVIPGPGGDAELTVYSFPAEGEEGEAAFQRWRAQFSRAEGTPDGGATRVQTMVRGPLKVTLVDMPGATGAQALPDSSARRPGPQDRLLGAIVEGDHQRHFFAAVGPAPTLALWEQAFADFAATFAVGSSP</sequence>
<keyword evidence="2" id="KW-0732">Signal</keyword>
<feature type="region of interest" description="Disordered" evidence="1">
    <location>
        <begin position="22"/>
        <end position="112"/>
    </location>
</feature>
<protein>
    <recommendedName>
        <fullName evidence="5">Lipoprotein</fullName>
    </recommendedName>
</protein>
<proteinExistence type="predicted"/>
<dbReference type="Proteomes" id="UP000199400">
    <property type="component" value="Unassembled WGS sequence"/>
</dbReference>
<organism evidence="3 4">
    <name type="scientific">Nannocystis exedens</name>
    <dbReference type="NCBI Taxonomy" id="54"/>
    <lineage>
        <taxon>Bacteria</taxon>
        <taxon>Pseudomonadati</taxon>
        <taxon>Myxococcota</taxon>
        <taxon>Polyangia</taxon>
        <taxon>Nannocystales</taxon>
        <taxon>Nannocystaceae</taxon>
        <taxon>Nannocystis</taxon>
    </lineage>
</organism>
<dbReference type="EMBL" id="FOMX01000034">
    <property type="protein sequence ID" value="SFF19806.1"/>
    <property type="molecule type" value="Genomic_DNA"/>
</dbReference>
<gene>
    <name evidence="3" type="ORF">SAMN02745121_07459</name>
</gene>
<dbReference type="AlphaFoldDB" id="A0A1I2GT23"/>
<reference evidence="4" key="1">
    <citation type="submission" date="2016-10" db="EMBL/GenBank/DDBJ databases">
        <authorList>
            <person name="Varghese N."/>
            <person name="Submissions S."/>
        </authorList>
    </citation>
    <scope>NUCLEOTIDE SEQUENCE [LARGE SCALE GENOMIC DNA]</scope>
    <source>
        <strain evidence="4">ATCC 25963</strain>
    </source>
</reference>
<feature type="compositionally biased region" description="Low complexity" evidence="1">
    <location>
        <begin position="57"/>
        <end position="74"/>
    </location>
</feature>
<name>A0A1I2GT23_9BACT</name>
<keyword evidence="4" id="KW-1185">Reference proteome</keyword>
<evidence type="ECO:0000256" key="2">
    <source>
        <dbReference type="SAM" id="SignalP"/>
    </source>
</evidence>
<feature type="chain" id="PRO_5011710157" description="Lipoprotein" evidence="2">
    <location>
        <begin position="20"/>
        <end position="235"/>
    </location>
</feature>
<evidence type="ECO:0008006" key="5">
    <source>
        <dbReference type="Google" id="ProtNLM"/>
    </source>
</evidence>
<feature type="signal peptide" evidence="2">
    <location>
        <begin position="1"/>
        <end position="19"/>
    </location>
</feature>
<evidence type="ECO:0000313" key="3">
    <source>
        <dbReference type="EMBL" id="SFF19806.1"/>
    </source>
</evidence>
<evidence type="ECO:0000256" key="1">
    <source>
        <dbReference type="SAM" id="MobiDB-lite"/>
    </source>
</evidence>